<protein>
    <submittedName>
        <fullName evidence="2">Putative RNA-directed DNA polymerase</fullName>
        <ecNumber evidence="2">2.7.7.49</ecNumber>
    </submittedName>
</protein>
<proteinExistence type="predicted"/>
<dbReference type="Gene3D" id="3.60.10.10">
    <property type="entry name" value="Endonuclease/exonuclease/phosphatase"/>
    <property type="match status" value="2"/>
</dbReference>
<evidence type="ECO:0000313" key="3">
    <source>
        <dbReference type="Proteomes" id="UP000265566"/>
    </source>
</evidence>
<keyword evidence="2" id="KW-0548">Nucleotidyltransferase</keyword>
<dbReference type="InterPro" id="IPR026960">
    <property type="entry name" value="RVT-Znf"/>
</dbReference>
<dbReference type="Pfam" id="PF13966">
    <property type="entry name" value="zf-RVT"/>
    <property type="match status" value="1"/>
</dbReference>
<dbReference type="CDD" id="cd01650">
    <property type="entry name" value="RT_nLTR_like"/>
    <property type="match status" value="1"/>
</dbReference>
<dbReference type="SUPFAM" id="SSF56672">
    <property type="entry name" value="DNA/RNA polymerases"/>
    <property type="match status" value="1"/>
</dbReference>
<feature type="domain" description="Reverse transcriptase" evidence="1">
    <location>
        <begin position="1001"/>
        <end position="1280"/>
    </location>
</feature>
<dbReference type="InterPro" id="IPR005135">
    <property type="entry name" value="Endo/exonuclease/phosphatase"/>
</dbReference>
<dbReference type="SUPFAM" id="SSF56219">
    <property type="entry name" value="DNase I-like"/>
    <property type="match status" value="1"/>
</dbReference>
<reference evidence="3" key="1">
    <citation type="journal article" date="2018" name="Nat. Plants">
        <title>Whole-genome landscape of Medicago truncatula symbiotic genes.</title>
        <authorList>
            <person name="Pecrix Y."/>
            <person name="Staton S.E."/>
            <person name="Sallet E."/>
            <person name="Lelandais-Briere C."/>
            <person name="Moreau S."/>
            <person name="Carrere S."/>
            <person name="Blein T."/>
            <person name="Jardinaud M.F."/>
            <person name="Latrasse D."/>
            <person name="Zouine M."/>
            <person name="Zahm M."/>
            <person name="Kreplak J."/>
            <person name="Mayjonade B."/>
            <person name="Satge C."/>
            <person name="Perez M."/>
            <person name="Cauet S."/>
            <person name="Marande W."/>
            <person name="Chantry-Darmon C."/>
            <person name="Lopez-Roques C."/>
            <person name="Bouchez O."/>
            <person name="Berard A."/>
            <person name="Debelle F."/>
            <person name="Munos S."/>
            <person name="Bendahmane A."/>
            <person name="Berges H."/>
            <person name="Niebel A."/>
            <person name="Buitink J."/>
            <person name="Frugier F."/>
            <person name="Benhamed M."/>
            <person name="Crespi M."/>
            <person name="Gouzy J."/>
            <person name="Gamas P."/>
        </authorList>
    </citation>
    <scope>NUCLEOTIDE SEQUENCE [LARGE SCALE GENOMIC DNA]</scope>
    <source>
        <strain evidence="3">cv. Jemalong A17</strain>
    </source>
</reference>
<evidence type="ECO:0000313" key="2">
    <source>
        <dbReference type="EMBL" id="RHN60265.1"/>
    </source>
</evidence>
<name>A0A396I9D7_MEDTR</name>
<dbReference type="Pfam" id="PF03372">
    <property type="entry name" value="Exo_endo_phos"/>
    <property type="match status" value="1"/>
</dbReference>
<dbReference type="Proteomes" id="UP000265566">
    <property type="component" value="Chromosome 4"/>
</dbReference>
<dbReference type="Pfam" id="PF00078">
    <property type="entry name" value="RVT_1"/>
    <property type="match status" value="1"/>
</dbReference>
<dbReference type="InterPro" id="IPR035979">
    <property type="entry name" value="RBD_domain_sf"/>
</dbReference>
<dbReference type="InterPro" id="IPR000477">
    <property type="entry name" value="RT_dom"/>
</dbReference>
<dbReference type="PANTHER" id="PTHR33116:SF78">
    <property type="entry name" value="OS12G0587133 PROTEIN"/>
    <property type="match status" value="1"/>
</dbReference>
<organism evidence="2 3">
    <name type="scientific">Medicago truncatula</name>
    <name type="common">Barrel medic</name>
    <name type="synonym">Medicago tribuloides</name>
    <dbReference type="NCBI Taxonomy" id="3880"/>
    <lineage>
        <taxon>Eukaryota</taxon>
        <taxon>Viridiplantae</taxon>
        <taxon>Streptophyta</taxon>
        <taxon>Embryophyta</taxon>
        <taxon>Tracheophyta</taxon>
        <taxon>Spermatophyta</taxon>
        <taxon>Magnoliopsida</taxon>
        <taxon>eudicotyledons</taxon>
        <taxon>Gunneridae</taxon>
        <taxon>Pentapetalae</taxon>
        <taxon>rosids</taxon>
        <taxon>fabids</taxon>
        <taxon>Fabales</taxon>
        <taxon>Fabaceae</taxon>
        <taxon>Papilionoideae</taxon>
        <taxon>50 kb inversion clade</taxon>
        <taxon>NPAAA clade</taxon>
        <taxon>Hologalegina</taxon>
        <taxon>IRL clade</taxon>
        <taxon>Trifolieae</taxon>
        <taxon>Medicago</taxon>
    </lineage>
</organism>
<comment type="caution">
    <text evidence="2">The sequence shown here is derived from an EMBL/GenBank/DDBJ whole genome shotgun (WGS) entry which is preliminary data.</text>
</comment>
<dbReference type="PROSITE" id="PS50878">
    <property type="entry name" value="RT_POL"/>
    <property type="match status" value="1"/>
</dbReference>
<sequence length="1748" mass="197872">MSGRGNDVSDNQVSAVFYITNFPDRLLFVDLKKGLEVCGILSDVYLSRFRNARGQRFGFAKFLKVRDVDKLKKALNNVSFWDLRLFANVARFDRFEEDVDGSGGYVEVDVGKKFEGENNRGNKEGKKPRELIGREDEKGDSRKLVLEKVKVAALRSELERKRESVFKVGDVVCGRKEEVKEVSVKSEELKVLGKAKVVEGEGSDSVSGKLASEVAREYLPYHDDVVWANKCILAKIKDGTCFSGIQQSFLDAGFLDYNLIAMGGDNVLLSPCVDGDVTELFNSVADFLGNFLCDCRPWTKESNVQYERGAWVRCYGVPLHAWNDNFFLELASTRGRLLKIDEASVNKVRMDYARLLIATSELYELNYVARFVIDGRVYPIRFIEDLEFGLAEDACLSEFEDDNNSQFSVPDCSPHDEPLVDALVDHFHEDIVKNSKDVGSVSVPAGCSTVQGMSEVVAKKVCADSPTISRESENALGKKVVESCIGYKKTAPPKRKVAPSLIGLKKIARLSGTDRYELIRSLKKSKKSKKLFLKGKSSKTSSKISSSKIHKVSLSAGSGNSVKSKDWENWVVLHGNAKEVEEDIVEVFVEGRKIEGRGGWKERGLFSESGAVVVVCGESVVFMKILSINIRGLGAPEKRREVLRLVAERKPSVLCLQESKLAVVDEFVCRSIWGSDPMAFSFKAAVGASGGIITVWDPNVVDVWLTLGDFNVVRNSEERRGRVENSVSGDCDIFNQFIDSNSLIDLPLCGRNFTWYRGDGVTMSRLDRFLLSVSWTNLFPNCIQVALPRGLSDHCPILLTIDEENWGPKPLRMLKCWADIPGYGEFVKESWQSIQVQGWSGFILKEKLKKVKERLRSWHLNHTFNINSKIQGAKDRMAALDALGEISSLSTDEVNEIHLLSYDIMAFSKLQASMQWQKSRITWLKEGDANSKFFHGFMSSRRRSNSIISLASDGGSIEGVEPVRHLIFQHFQNHFKRGTQPRPDMGGLTFKLLSMSDGADLFYHHGKITKGLNSSFIALIPKVDSPQRVADFRPIGLVSSVYKILSKVLANRLRMVVGSVVSASQSAFIKGRQILDGILIANEVVDDAKCNDKELLMFKVDFEKAYDSVDWCYLDEVMIKMNFPSKWRCWIMECVTTATASVLVNGCPTDEFHFERGLRQGDPLSPFLFLFAAEGLDVMMSAVVSNGLFTPYTVGSQVTVSVSHLQFADDTLLIGVKSWANVRAMKAVLLLFEAVSGLKVNFHKSMLFGVNINESWLHEAAVVMHCRHGRLPFIYLGLPIGGDTRKLQFWHPVVERIRRRLSGWKSKNLSLGGRLVLLKSVLSSIPVYFLSFFKAPSGIISTLDSIFIKFFWGGDEDSRKISWIKWDNICLNKANGGLGVKRLREFNISLLGKWIWRVLEDRESLWNVVLRAKYGEFGGRVRFCEGVGLIWWRQLNQIRSGVGLAESTWLVDNLVRKVGDGSTTMFWEDSWLLNVPLAVAFSRLFDLSENKGVTVREMFLLGWGADGGAWSWRRRLFAWEEELVGECVERLANFVLQVDISDRWVWNLHSSQVYTVHSAYSYLTTVDTNINAEFDHLLWLKAVPLKVNIFVWRLFLNRLATKDNLRKRNVLEATNVFCGTLCGKEEERDHLFFQCDYYGRLWLMLSDWLGFVTALNGNLYSHANQFCALGGFSKHSMQTFSIIWISVLFSIWKDRNRRIFQNEIVHMEVLLERVKLQTFWWLKANYILFVFDYSYWRQNPLSCLQTIV</sequence>
<accession>A0A396I9D7</accession>
<keyword evidence="2" id="KW-0808">Transferase</keyword>
<keyword evidence="2" id="KW-0695">RNA-directed DNA polymerase</keyword>
<dbReference type="GO" id="GO:0003676">
    <property type="term" value="F:nucleic acid binding"/>
    <property type="evidence" value="ECO:0007669"/>
    <property type="project" value="InterPro"/>
</dbReference>
<dbReference type="CDD" id="cd00590">
    <property type="entry name" value="RRM_SF"/>
    <property type="match status" value="1"/>
</dbReference>
<dbReference type="SUPFAM" id="SSF54928">
    <property type="entry name" value="RNA-binding domain, RBD"/>
    <property type="match status" value="1"/>
</dbReference>
<dbReference type="InterPro" id="IPR036691">
    <property type="entry name" value="Endo/exonu/phosph_ase_sf"/>
</dbReference>
<dbReference type="Gramene" id="rna22545">
    <property type="protein sequence ID" value="RHN60265.1"/>
    <property type="gene ID" value="gene22545"/>
</dbReference>
<dbReference type="EC" id="2.7.7.49" evidence="2"/>
<dbReference type="InterPro" id="IPR043502">
    <property type="entry name" value="DNA/RNA_pol_sf"/>
</dbReference>
<dbReference type="PANTHER" id="PTHR33116">
    <property type="entry name" value="REVERSE TRANSCRIPTASE ZINC-BINDING DOMAIN-CONTAINING PROTEIN-RELATED-RELATED"/>
    <property type="match status" value="1"/>
</dbReference>
<dbReference type="EMBL" id="PSQE01000004">
    <property type="protein sequence ID" value="RHN60265.1"/>
    <property type="molecule type" value="Genomic_DNA"/>
</dbReference>
<evidence type="ECO:0000259" key="1">
    <source>
        <dbReference type="PROSITE" id="PS50878"/>
    </source>
</evidence>
<dbReference type="GO" id="GO:0003964">
    <property type="term" value="F:RNA-directed DNA polymerase activity"/>
    <property type="evidence" value="ECO:0007669"/>
    <property type="project" value="UniProtKB-KW"/>
</dbReference>
<gene>
    <name evidence="2" type="ORF">MtrunA17_Chr4g0023831</name>
</gene>